<keyword evidence="1" id="KW-0175">Coiled coil</keyword>
<accession>A0A5B9D9T8</accession>
<gene>
    <name evidence="3" type="ORF">DSAG12_01423</name>
</gene>
<dbReference type="Proteomes" id="UP000321408">
    <property type="component" value="Chromosome"/>
</dbReference>
<keyword evidence="4" id="KW-1185">Reference proteome</keyword>
<protein>
    <recommendedName>
        <fullName evidence="5">Chromosome partition protein Smc</fullName>
    </recommendedName>
</protein>
<feature type="region of interest" description="Disordered" evidence="2">
    <location>
        <begin position="210"/>
        <end position="239"/>
    </location>
</feature>
<dbReference type="GeneID" id="41329418"/>
<feature type="compositionally biased region" description="Basic residues" evidence="2">
    <location>
        <begin position="219"/>
        <end position="239"/>
    </location>
</feature>
<organism evidence="3 4">
    <name type="scientific">Promethearchaeum syntrophicum</name>
    <dbReference type="NCBI Taxonomy" id="2594042"/>
    <lineage>
        <taxon>Archaea</taxon>
        <taxon>Promethearchaeati</taxon>
        <taxon>Promethearchaeota</taxon>
        <taxon>Promethearchaeia</taxon>
        <taxon>Promethearchaeales</taxon>
        <taxon>Promethearchaeaceae</taxon>
        <taxon>Promethearchaeum</taxon>
    </lineage>
</organism>
<dbReference type="InterPro" id="IPR027267">
    <property type="entry name" value="AH/BAR_dom_sf"/>
</dbReference>
<dbReference type="SUPFAM" id="SSF103657">
    <property type="entry name" value="BAR/IMD domain-like"/>
    <property type="match status" value="1"/>
</dbReference>
<sequence length="239" mass="27429">MSEKTSFLDKMKGSLNKVSDKLATSSLELTKLIKEIKDFGKYNERFSLENQKYIEYLKNAEHFETGPFSDTLENIEASRKELVESLNTDCIVPLEELVEDWLELQDMKKDVEKTIKDHEKDKKSLERGKAKLEKLENAEERVEEKIAAQEEVVNEGARLVGESFDLVKNKEAALEKVDAKYKTKEKKVLKEVLKKHKDLLLKFHQHSIDILSSTAAKPTPKKAAKKTTKKSTKKSTKSK</sequence>
<dbReference type="EMBL" id="CP042905">
    <property type="protein sequence ID" value="QEE15597.1"/>
    <property type="molecule type" value="Genomic_DNA"/>
</dbReference>
<dbReference type="AlphaFoldDB" id="A0A5B9D9T8"/>
<reference evidence="3 4" key="2">
    <citation type="journal article" date="2024" name="Int. J. Syst. Evol. Microbiol.">
        <title>Promethearchaeum syntrophicum gen. nov., sp. nov., an anaerobic, obligately syntrophic archaeon, the first isolate of the lineage 'Asgard' archaea, and proposal of the new archaeal phylum Promethearchaeota phyl. nov. and kingdom Promethearchaeati regn. nov.</title>
        <authorList>
            <person name="Imachi H."/>
            <person name="Nobu M.K."/>
            <person name="Kato S."/>
            <person name="Takaki Y."/>
            <person name="Miyazaki M."/>
            <person name="Miyata M."/>
            <person name="Ogawara M."/>
            <person name="Saito Y."/>
            <person name="Sakai S."/>
            <person name="Tahara Y.O."/>
            <person name="Takano Y."/>
            <person name="Tasumi E."/>
            <person name="Uematsu K."/>
            <person name="Yoshimura T."/>
            <person name="Itoh T."/>
            <person name="Ohkuma M."/>
            <person name="Takai K."/>
        </authorList>
    </citation>
    <scope>NUCLEOTIDE SEQUENCE [LARGE SCALE GENOMIC DNA]</scope>
    <source>
        <strain evidence="3 4">MK-D1</strain>
    </source>
</reference>
<name>A0A5B9D9T8_9ARCH</name>
<dbReference type="KEGG" id="psyt:DSAG12_01423"/>
<dbReference type="RefSeq" id="WP_147662503.1">
    <property type="nucleotide sequence ID" value="NZ_CP042905.2"/>
</dbReference>
<evidence type="ECO:0000256" key="1">
    <source>
        <dbReference type="SAM" id="Coils"/>
    </source>
</evidence>
<reference evidence="3 4" key="1">
    <citation type="journal article" date="2020" name="Nature">
        <title>Isolation of an archaeon at the prokaryote-eukaryote interface.</title>
        <authorList>
            <person name="Imachi H."/>
            <person name="Nobu M.K."/>
            <person name="Nakahara N."/>
            <person name="Morono Y."/>
            <person name="Ogawara M."/>
            <person name="Takaki Y."/>
            <person name="Takano Y."/>
            <person name="Uematsu K."/>
            <person name="Ikuta T."/>
            <person name="Ito M."/>
            <person name="Matsui Y."/>
            <person name="Miyazaki M."/>
            <person name="Murata K."/>
            <person name="Saito Y."/>
            <person name="Sakai S."/>
            <person name="Song C."/>
            <person name="Tasumi E."/>
            <person name="Yamanaka Y."/>
            <person name="Yamaguchi T."/>
            <person name="Kamagata Y."/>
            <person name="Tamaki H."/>
            <person name="Takai K."/>
        </authorList>
    </citation>
    <scope>NUCLEOTIDE SEQUENCE [LARGE SCALE GENOMIC DNA]</scope>
    <source>
        <strain evidence="3 4">MK-D1</strain>
    </source>
</reference>
<evidence type="ECO:0000256" key="2">
    <source>
        <dbReference type="SAM" id="MobiDB-lite"/>
    </source>
</evidence>
<evidence type="ECO:0000313" key="3">
    <source>
        <dbReference type="EMBL" id="QEE15597.1"/>
    </source>
</evidence>
<proteinExistence type="predicted"/>
<feature type="coiled-coil region" evidence="1">
    <location>
        <begin position="108"/>
        <end position="187"/>
    </location>
</feature>
<evidence type="ECO:0008006" key="5">
    <source>
        <dbReference type="Google" id="ProtNLM"/>
    </source>
</evidence>
<evidence type="ECO:0000313" key="4">
    <source>
        <dbReference type="Proteomes" id="UP000321408"/>
    </source>
</evidence>
<dbReference type="Gene3D" id="1.20.1270.60">
    <property type="entry name" value="Arfaptin homology (AH) domain/BAR domain"/>
    <property type="match status" value="1"/>
</dbReference>